<proteinExistence type="predicted"/>
<organism evidence="1">
    <name type="scientific">marine sediment metagenome</name>
    <dbReference type="NCBI Taxonomy" id="412755"/>
    <lineage>
        <taxon>unclassified sequences</taxon>
        <taxon>metagenomes</taxon>
        <taxon>ecological metagenomes</taxon>
    </lineage>
</organism>
<dbReference type="EMBL" id="LAZR01024560">
    <property type="protein sequence ID" value="KKL74729.1"/>
    <property type="molecule type" value="Genomic_DNA"/>
</dbReference>
<comment type="caution">
    <text evidence="1">The sequence shown here is derived from an EMBL/GenBank/DDBJ whole genome shotgun (WGS) entry which is preliminary data.</text>
</comment>
<reference evidence="1" key="1">
    <citation type="journal article" date="2015" name="Nature">
        <title>Complex archaea that bridge the gap between prokaryotes and eukaryotes.</title>
        <authorList>
            <person name="Spang A."/>
            <person name="Saw J.H."/>
            <person name="Jorgensen S.L."/>
            <person name="Zaremba-Niedzwiedzka K."/>
            <person name="Martijn J."/>
            <person name="Lind A.E."/>
            <person name="van Eijk R."/>
            <person name="Schleper C."/>
            <person name="Guy L."/>
            <person name="Ettema T.J."/>
        </authorList>
    </citation>
    <scope>NUCLEOTIDE SEQUENCE</scope>
</reference>
<dbReference type="AlphaFoldDB" id="A0A0F9EL11"/>
<sequence>MYEMNDQKPEKMGKPEELLRAEKLIDDAKVKEAHELLDSVSVELIIVKIVLEPYLIWKMCVGLVIIQLTIQSLHNHIRKNQNASKFRKKQKTNK</sequence>
<gene>
    <name evidence="1" type="ORF">LCGC14_2061950</name>
</gene>
<evidence type="ECO:0000313" key="1">
    <source>
        <dbReference type="EMBL" id="KKL74729.1"/>
    </source>
</evidence>
<accession>A0A0F9EL11</accession>
<name>A0A0F9EL11_9ZZZZ</name>
<protein>
    <submittedName>
        <fullName evidence="1">Uncharacterized protein</fullName>
    </submittedName>
</protein>